<feature type="region of interest" description="Disordered" evidence="6">
    <location>
        <begin position="1"/>
        <end position="56"/>
    </location>
</feature>
<evidence type="ECO:0000259" key="7">
    <source>
        <dbReference type="PROSITE" id="PS51360"/>
    </source>
</evidence>
<evidence type="ECO:0000313" key="9">
    <source>
        <dbReference type="Proteomes" id="UP001217754"/>
    </source>
</evidence>
<dbReference type="RefSeq" id="XP_060122082.1">
    <property type="nucleotide sequence ID" value="XM_060266099.1"/>
</dbReference>
<dbReference type="InterPro" id="IPR036128">
    <property type="entry name" value="Plus3-like_sf"/>
</dbReference>
<feature type="domain" description="Plus3" evidence="7">
    <location>
        <begin position="238"/>
        <end position="379"/>
    </location>
</feature>
<dbReference type="Pfam" id="PF03126">
    <property type="entry name" value="Plus-3"/>
    <property type="match status" value="1"/>
</dbReference>
<dbReference type="PANTHER" id="PTHR13115">
    <property type="entry name" value="RNA POLYMERASE-ASSOCIATED PROTEIN RTF1 HOMOLOG"/>
    <property type="match status" value="1"/>
</dbReference>
<evidence type="ECO:0000256" key="4">
    <source>
        <dbReference type="ARBA" id="ARBA00023242"/>
    </source>
</evidence>
<dbReference type="GO" id="GO:0016593">
    <property type="term" value="C:Cdc73/Paf1 complex"/>
    <property type="evidence" value="ECO:0007669"/>
    <property type="project" value="TreeGrafter"/>
</dbReference>
<organism evidence="8 9">
    <name type="scientific">Malassezia japonica</name>
    <dbReference type="NCBI Taxonomy" id="223818"/>
    <lineage>
        <taxon>Eukaryota</taxon>
        <taxon>Fungi</taxon>
        <taxon>Dikarya</taxon>
        <taxon>Basidiomycota</taxon>
        <taxon>Ustilaginomycotina</taxon>
        <taxon>Malasseziomycetes</taxon>
        <taxon>Malasseziales</taxon>
        <taxon>Malasseziaceae</taxon>
        <taxon>Malassezia</taxon>
    </lineage>
</organism>
<sequence>MSEDGLDEELIALVGEGQSSPPASPGRAQRRSTLLGDSSDEEEEKGMSYPLEGIYKDEEDREELLAMNELEREEVLAQRRDEISRKNQHEQLAAMVRSQQAASGKSRKSKMTEAERAQRRKRSRDMARRELEDLDDPFAESEDEDVFAESDSDADAPARRPSTTKASKLSELRRKRQERQRGASRRVDESDDEPAPRRRRVREDSDSAYESESDYEERRPARRAPLESEVLIASEDEPPSLELLNAIRVGRDELERLVFLPAGAEAIRGCFIRCSWGMRDRPDGSKEHVYRVHQITSVTQRDGKYYDVSNDHSGRFLNTYISFYWNGKEHSVDLRPVSSQPISDSERQRWIAALKGNATKFPSAAAIQDKQRAVEEVLATPLTEEDVRKIVVRKRELRAAAEASGAGRSAPPSLPQASGVRYDEHAMAQINERNRRQDRERIQEAERRAARAKRLAAQAAAPAPTAAAAPVSQAAVSAALASAPSGTAVVPTIDIDLGDF</sequence>
<evidence type="ECO:0000313" key="8">
    <source>
        <dbReference type="EMBL" id="WFD39185.1"/>
    </source>
</evidence>
<proteinExistence type="predicted"/>
<dbReference type="GO" id="GO:1990269">
    <property type="term" value="F:RNA polymerase II C-terminal domain phosphoserine binding"/>
    <property type="evidence" value="ECO:0007669"/>
    <property type="project" value="TreeGrafter"/>
</dbReference>
<keyword evidence="9" id="KW-1185">Reference proteome</keyword>
<dbReference type="EMBL" id="CP119960">
    <property type="protein sequence ID" value="WFD39185.1"/>
    <property type="molecule type" value="Genomic_DNA"/>
</dbReference>
<dbReference type="SUPFAM" id="SSF159042">
    <property type="entry name" value="Plus3-like"/>
    <property type="match status" value="1"/>
</dbReference>
<gene>
    <name evidence="8" type="primary">RTF1</name>
    <name evidence="8" type="ORF">MJAP1_002155</name>
</gene>
<feature type="compositionally biased region" description="Acidic residues" evidence="6">
    <location>
        <begin position="1"/>
        <end position="10"/>
    </location>
</feature>
<keyword evidence="4" id="KW-0539">Nucleus</keyword>
<feature type="coiled-coil region" evidence="5">
    <location>
        <begin position="428"/>
        <end position="455"/>
    </location>
</feature>
<evidence type="ECO:0000256" key="3">
    <source>
        <dbReference type="ARBA" id="ARBA00023163"/>
    </source>
</evidence>
<name>A0AAF0F1Q3_9BASI</name>
<dbReference type="GeneID" id="85225806"/>
<feature type="compositionally biased region" description="Acidic residues" evidence="6">
    <location>
        <begin position="206"/>
        <end position="215"/>
    </location>
</feature>
<feature type="region of interest" description="Disordered" evidence="6">
    <location>
        <begin position="81"/>
        <end position="223"/>
    </location>
</feature>
<feature type="compositionally biased region" description="Basic and acidic residues" evidence="6">
    <location>
        <begin position="179"/>
        <end position="188"/>
    </location>
</feature>
<evidence type="ECO:0000256" key="2">
    <source>
        <dbReference type="ARBA" id="ARBA00023015"/>
    </source>
</evidence>
<protein>
    <submittedName>
        <fullName evidence="8">RNA polymerase-associated protein rtf1</fullName>
    </submittedName>
</protein>
<evidence type="ECO:0000256" key="1">
    <source>
        <dbReference type="ARBA" id="ARBA00004123"/>
    </source>
</evidence>
<feature type="compositionally biased region" description="Acidic residues" evidence="6">
    <location>
        <begin position="132"/>
        <end position="154"/>
    </location>
</feature>
<dbReference type="Gene3D" id="3.90.70.200">
    <property type="entry name" value="Plus-3 domain"/>
    <property type="match status" value="1"/>
</dbReference>
<keyword evidence="3" id="KW-0804">Transcription</keyword>
<evidence type="ECO:0000256" key="6">
    <source>
        <dbReference type="SAM" id="MobiDB-lite"/>
    </source>
</evidence>
<dbReference type="AlphaFoldDB" id="A0AAF0F1Q3"/>
<dbReference type="PROSITE" id="PS51360">
    <property type="entry name" value="PLUS3"/>
    <property type="match status" value="1"/>
</dbReference>
<dbReference type="PANTHER" id="PTHR13115:SF8">
    <property type="entry name" value="RNA POLYMERASE-ASSOCIATED PROTEIN RTF1 HOMOLOG"/>
    <property type="match status" value="1"/>
</dbReference>
<dbReference type="Proteomes" id="UP001217754">
    <property type="component" value="Chromosome 3"/>
</dbReference>
<comment type="subcellular location">
    <subcellularLocation>
        <location evidence="1">Nucleus</location>
    </subcellularLocation>
</comment>
<dbReference type="InterPro" id="IPR004343">
    <property type="entry name" value="Plus-3_dom"/>
</dbReference>
<accession>A0AAF0F1Q3</accession>
<evidence type="ECO:0000256" key="5">
    <source>
        <dbReference type="SAM" id="Coils"/>
    </source>
</evidence>
<feature type="region of interest" description="Disordered" evidence="6">
    <location>
        <begin position="401"/>
        <end position="421"/>
    </location>
</feature>
<reference evidence="8" key="1">
    <citation type="submission" date="2023-03" db="EMBL/GenBank/DDBJ databases">
        <title>Mating type loci evolution in Malassezia.</title>
        <authorList>
            <person name="Coelho M.A."/>
        </authorList>
    </citation>
    <scope>NUCLEOTIDE SEQUENCE</scope>
    <source>
        <strain evidence="8">CBS 9431</strain>
    </source>
</reference>
<feature type="compositionally biased region" description="Low complexity" evidence="6">
    <location>
        <begin position="401"/>
        <end position="411"/>
    </location>
</feature>
<keyword evidence="2" id="KW-0805">Transcription regulation</keyword>
<keyword evidence="5" id="KW-0175">Coiled coil</keyword>
<dbReference type="SMART" id="SM00719">
    <property type="entry name" value="Plus3"/>
    <property type="match status" value="1"/>
</dbReference>
<dbReference type="GO" id="GO:0003677">
    <property type="term" value="F:DNA binding"/>
    <property type="evidence" value="ECO:0007669"/>
    <property type="project" value="InterPro"/>
</dbReference>